<reference evidence="1" key="1">
    <citation type="submission" date="2019-08" db="EMBL/GenBank/DDBJ databases">
        <authorList>
            <person name="Kucharzyk K."/>
            <person name="Murdoch R.W."/>
            <person name="Higgins S."/>
            <person name="Loffler F."/>
        </authorList>
    </citation>
    <scope>NUCLEOTIDE SEQUENCE</scope>
</reference>
<sequence length="227" mass="25285">MHRVIVVATELIATRRRRHKPACPPGVEPIGPDIAGRRPRTPAIIDILIASGQTRLRRRRTATERIIRGNIPVFADQPLLRPVGRVVGEAQSDTAAQRVHAVRGSRQRRVTGRQIRPDRANRVITLRTVLAGTQVNPEPMDPALRLLTRRRRVARVHPPVIRGAVLEHPVRNRPRGAFAPVRVDDRAGLAVGIRRDTEPILHRTVRIGDRAGLQRRLGIDDDLPVGG</sequence>
<name>A0A645F5V1_9ZZZZ</name>
<organism evidence="1">
    <name type="scientific">bioreactor metagenome</name>
    <dbReference type="NCBI Taxonomy" id="1076179"/>
    <lineage>
        <taxon>unclassified sequences</taxon>
        <taxon>metagenomes</taxon>
        <taxon>ecological metagenomes</taxon>
    </lineage>
</organism>
<gene>
    <name evidence="1" type="ORF">SDC9_156932</name>
</gene>
<dbReference type="EMBL" id="VSSQ01055764">
    <property type="protein sequence ID" value="MPN09641.1"/>
    <property type="molecule type" value="Genomic_DNA"/>
</dbReference>
<comment type="caution">
    <text evidence="1">The sequence shown here is derived from an EMBL/GenBank/DDBJ whole genome shotgun (WGS) entry which is preliminary data.</text>
</comment>
<evidence type="ECO:0000313" key="1">
    <source>
        <dbReference type="EMBL" id="MPN09641.1"/>
    </source>
</evidence>
<accession>A0A645F5V1</accession>
<protein>
    <submittedName>
        <fullName evidence="1">Uncharacterized protein</fullName>
    </submittedName>
</protein>
<proteinExistence type="predicted"/>
<dbReference type="AlphaFoldDB" id="A0A645F5V1"/>